<gene>
    <name evidence="3" type="ORF">VZT92_000389</name>
</gene>
<dbReference type="PANTHER" id="PTHR15871:SF2">
    <property type="entry name" value="PLECKSTRIN HOMOLOGY DOMAIN-CONTAINING FAMILY O MEMBER 2"/>
    <property type="match status" value="1"/>
</dbReference>
<feature type="compositionally biased region" description="Acidic residues" evidence="1">
    <location>
        <begin position="407"/>
        <end position="416"/>
    </location>
</feature>
<keyword evidence="4" id="KW-1185">Reference proteome</keyword>
<comment type="caution">
    <text evidence="3">The sequence shown here is derived from an EMBL/GenBank/DDBJ whole genome shotgun (WGS) entry which is preliminary data.</text>
</comment>
<dbReference type="InterPro" id="IPR001849">
    <property type="entry name" value="PH_domain"/>
</dbReference>
<dbReference type="PROSITE" id="PS50003">
    <property type="entry name" value="PH_DOMAIN"/>
    <property type="match status" value="1"/>
</dbReference>
<evidence type="ECO:0000256" key="1">
    <source>
        <dbReference type="SAM" id="MobiDB-lite"/>
    </source>
</evidence>
<feature type="compositionally biased region" description="Polar residues" evidence="1">
    <location>
        <begin position="421"/>
        <end position="440"/>
    </location>
</feature>
<feature type="compositionally biased region" description="Low complexity" evidence="1">
    <location>
        <begin position="499"/>
        <end position="522"/>
    </location>
</feature>
<feature type="compositionally biased region" description="Basic and acidic residues" evidence="1">
    <location>
        <begin position="349"/>
        <end position="366"/>
    </location>
</feature>
<dbReference type="SUPFAM" id="SSF50729">
    <property type="entry name" value="PH domain-like"/>
    <property type="match status" value="1"/>
</dbReference>
<feature type="compositionally biased region" description="Polar residues" evidence="1">
    <location>
        <begin position="317"/>
        <end position="329"/>
    </location>
</feature>
<dbReference type="InterPro" id="IPR011993">
    <property type="entry name" value="PH-like_dom_sf"/>
</dbReference>
<feature type="compositionally biased region" description="Polar residues" evidence="1">
    <location>
        <begin position="482"/>
        <end position="491"/>
    </location>
</feature>
<dbReference type="AlphaFoldDB" id="A0AAW1G6J0"/>
<dbReference type="SMART" id="SM00233">
    <property type="entry name" value="PH"/>
    <property type="match status" value="1"/>
</dbReference>
<evidence type="ECO:0000313" key="4">
    <source>
        <dbReference type="Proteomes" id="UP001488805"/>
    </source>
</evidence>
<feature type="compositionally biased region" description="Basic and acidic residues" evidence="1">
    <location>
        <begin position="283"/>
        <end position="299"/>
    </location>
</feature>
<sequence length="727" mass="78845">MEDGAKEDPAQSKEPKFLGKAGWVKKAPARLFTSYKDRYVHVEKTEIVVYENEDLQNCLERVDLENYDKCHELRSPFKKKHRLILIRSPKPGNKVHDVKFQAQTAEGKEAWIKALIDGINRAKNKVFDEVTVDESINLEHVTRTRPKGNRNRRPPTRIHMKEVADVSSDGILRLDLDLEDAIMPNGTHHASVDGTETPKEAIKAPTPPSNASESAEEEARTEPEVSPQKKVIKPPMPPTKEAKRSSTPEDEPDKDEKKVLKPPMPPSKEAKPCASPVDDATEEEVKAEKMSEKSPDAKKKTGPPPTPPNKPSSSGSLSNLAETSQSRPNSHPPTLPLKEKKPSNSAMEPDQKVRGMTDENLVKEEGGQEEAAGTAAEAHEADKSISKEAPPSVGDDEPESPGAEGQVSEEESEETIGSDVSKASDNEPQVPTETLGKSTSPLLILKKKPEKPVEPDTQNTGVNSTVTQINDGQDPTELLPTASDTSASSPQAEEALPRSDVPSVVVSLNDPVSDSLSLSPLLCHLPGEKKKKMEEKSVDSGQHSDDDSEGSGSEDTLVASTAVSRGIHAGLDVFDTSEDDIQIPVSSRPTNAPPKPQVRPKVFPSRRSRPTLPLKPSTMARSASIGDLLFDNSSVCVQAKQHTRAVAGGDGAPGTAVLKLETEVALEMEKTRELLSRVSQSQGGGDGDGKTEDLLAKAMEKLKKADHVLREVNKLKIANKSSYRKSW</sequence>
<feature type="compositionally biased region" description="Basic residues" evidence="1">
    <location>
        <begin position="143"/>
        <end position="158"/>
    </location>
</feature>
<dbReference type="GO" id="GO:0071888">
    <property type="term" value="P:macrophage apoptotic process"/>
    <property type="evidence" value="ECO:0007669"/>
    <property type="project" value="TreeGrafter"/>
</dbReference>
<protein>
    <recommendedName>
        <fullName evidence="2">PH domain-containing protein</fullName>
    </recommendedName>
</protein>
<reference evidence="3 4" key="1">
    <citation type="journal article" date="2024" name="Genome Biol. Evol.">
        <title>Chromosome-level genome assembly of the viviparous eelpout Zoarces viviparus.</title>
        <authorList>
            <person name="Fuhrmann N."/>
            <person name="Brasseur M.V."/>
            <person name="Bakowski C.E."/>
            <person name="Podsiadlowski L."/>
            <person name="Prost S."/>
            <person name="Krehenwinkel H."/>
            <person name="Mayer C."/>
        </authorList>
    </citation>
    <scope>NUCLEOTIDE SEQUENCE [LARGE SCALE GENOMIC DNA]</scope>
    <source>
        <strain evidence="3">NO-MEL_2022_Ind0_liver</strain>
    </source>
</reference>
<feature type="compositionally biased region" description="Basic and acidic residues" evidence="1">
    <location>
        <begin position="526"/>
        <end position="545"/>
    </location>
</feature>
<feature type="domain" description="PH" evidence="2">
    <location>
        <begin position="17"/>
        <end position="120"/>
    </location>
</feature>
<proteinExistence type="predicted"/>
<feature type="region of interest" description="Disordered" evidence="1">
    <location>
        <begin position="141"/>
        <end position="160"/>
    </location>
</feature>
<evidence type="ECO:0000259" key="2">
    <source>
        <dbReference type="PROSITE" id="PS50003"/>
    </source>
</evidence>
<feature type="compositionally biased region" description="Polar residues" evidence="1">
    <location>
        <begin position="456"/>
        <end position="473"/>
    </location>
</feature>
<name>A0AAW1G6J0_ZOAVI</name>
<feature type="compositionally biased region" description="Basic and acidic residues" evidence="1">
    <location>
        <begin position="377"/>
        <end position="386"/>
    </location>
</feature>
<dbReference type="Gene3D" id="2.30.29.30">
    <property type="entry name" value="Pleckstrin-homology domain (PH domain)/Phosphotyrosine-binding domain (PTB)"/>
    <property type="match status" value="1"/>
</dbReference>
<organism evidence="3 4">
    <name type="scientific">Zoarces viviparus</name>
    <name type="common">Viviparous eelpout</name>
    <name type="synonym">Blennius viviparus</name>
    <dbReference type="NCBI Taxonomy" id="48416"/>
    <lineage>
        <taxon>Eukaryota</taxon>
        <taxon>Metazoa</taxon>
        <taxon>Chordata</taxon>
        <taxon>Craniata</taxon>
        <taxon>Vertebrata</taxon>
        <taxon>Euteleostomi</taxon>
        <taxon>Actinopterygii</taxon>
        <taxon>Neopterygii</taxon>
        <taxon>Teleostei</taxon>
        <taxon>Neoteleostei</taxon>
        <taxon>Acanthomorphata</taxon>
        <taxon>Eupercaria</taxon>
        <taxon>Perciformes</taxon>
        <taxon>Cottioidei</taxon>
        <taxon>Zoarcales</taxon>
        <taxon>Zoarcidae</taxon>
        <taxon>Zoarcinae</taxon>
        <taxon>Zoarces</taxon>
    </lineage>
</organism>
<evidence type="ECO:0000313" key="3">
    <source>
        <dbReference type="EMBL" id="KAK9542534.1"/>
    </source>
</evidence>
<accession>A0AAW1G6J0</accession>
<dbReference type="EMBL" id="JBCEZU010000001">
    <property type="protein sequence ID" value="KAK9542534.1"/>
    <property type="molecule type" value="Genomic_DNA"/>
</dbReference>
<dbReference type="Proteomes" id="UP001488805">
    <property type="component" value="Unassembled WGS sequence"/>
</dbReference>
<dbReference type="Pfam" id="PF00169">
    <property type="entry name" value="PH"/>
    <property type="match status" value="1"/>
</dbReference>
<dbReference type="PANTHER" id="PTHR15871">
    <property type="entry name" value="PH DOMAIN-CONTAINING PROTEIN"/>
    <property type="match status" value="1"/>
</dbReference>
<feature type="region of interest" description="Disordered" evidence="1">
    <location>
        <begin position="185"/>
        <end position="619"/>
    </location>
</feature>
<dbReference type="InterPro" id="IPR043448">
    <property type="entry name" value="PKHO1/2"/>
</dbReference>